<protein>
    <recommendedName>
        <fullName evidence="5">Type III secretion protein</fullName>
    </recommendedName>
</protein>
<dbReference type="Proteomes" id="UP000574369">
    <property type="component" value="Unassembled WGS sequence"/>
</dbReference>
<feature type="coiled-coil region" evidence="1">
    <location>
        <begin position="51"/>
        <end position="78"/>
    </location>
</feature>
<dbReference type="InterPro" id="IPR053716">
    <property type="entry name" value="Flag_assembly_chemotaxis_eff"/>
</dbReference>
<dbReference type="EMBL" id="JACHXO010000002">
    <property type="protein sequence ID" value="MBB3194443.1"/>
    <property type="molecule type" value="Genomic_DNA"/>
</dbReference>
<evidence type="ECO:0008006" key="5">
    <source>
        <dbReference type="Google" id="ProtNLM"/>
    </source>
</evidence>
<dbReference type="RefSeq" id="WP_184294434.1">
    <property type="nucleotide sequence ID" value="NZ_JACHXO010000002.1"/>
</dbReference>
<gene>
    <name evidence="3" type="ORF">FHS28_001828</name>
</gene>
<feature type="compositionally biased region" description="Basic and acidic residues" evidence="2">
    <location>
        <begin position="19"/>
        <end position="28"/>
    </location>
</feature>
<sequence>MRAMAGGDGHSGEGALGDRPARWPHEIAPDPPPDARLGPLRSLESLADRRAQLAEAALARARHARAQAELALQEAHEALAAQVKFVEVERIRLREACQTSTDGAQALRRWREDDQRLIDSIPPCREAVKARERGLEAANGALLRAQQEHRQRTRRHEKFDMLIEQMVEEAG</sequence>
<keyword evidence="1" id="KW-0175">Coiled coil</keyword>
<keyword evidence="4" id="KW-1185">Reference proteome</keyword>
<feature type="compositionally biased region" description="Gly residues" evidence="2">
    <location>
        <begin position="1"/>
        <end position="15"/>
    </location>
</feature>
<dbReference type="Gene3D" id="1.10.287.1700">
    <property type="match status" value="1"/>
</dbReference>
<reference evidence="3 4" key="1">
    <citation type="submission" date="2020-08" db="EMBL/GenBank/DDBJ databases">
        <title>Genomic Encyclopedia of Type Strains, Phase III (KMG-III): the genomes of soil and plant-associated and newly described type strains.</title>
        <authorList>
            <person name="Whitman W."/>
        </authorList>
    </citation>
    <scope>NUCLEOTIDE SEQUENCE [LARGE SCALE GENOMIC DNA]</scope>
    <source>
        <strain evidence="3 4">CECT 7247</strain>
    </source>
</reference>
<evidence type="ECO:0000313" key="3">
    <source>
        <dbReference type="EMBL" id="MBB3194443.1"/>
    </source>
</evidence>
<organism evidence="3 4">
    <name type="scientific">Roseateles terrae</name>
    <dbReference type="NCBI Taxonomy" id="431060"/>
    <lineage>
        <taxon>Bacteria</taxon>
        <taxon>Pseudomonadati</taxon>
        <taxon>Pseudomonadota</taxon>
        <taxon>Betaproteobacteria</taxon>
        <taxon>Burkholderiales</taxon>
        <taxon>Sphaerotilaceae</taxon>
        <taxon>Roseateles</taxon>
    </lineage>
</organism>
<comment type="caution">
    <text evidence="3">The sequence shown here is derived from an EMBL/GenBank/DDBJ whole genome shotgun (WGS) entry which is preliminary data.</text>
</comment>
<proteinExistence type="predicted"/>
<accession>A0ABR6GTG4</accession>
<evidence type="ECO:0000313" key="4">
    <source>
        <dbReference type="Proteomes" id="UP000574369"/>
    </source>
</evidence>
<feature type="region of interest" description="Disordered" evidence="2">
    <location>
        <begin position="1"/>
        <end position="39"/>
    </location>
</feature>
<evidence type="ECO:0000256" key="1">
    <source>
        <dbReference type="SAM" id="Coils"/>
    </source>
</evidence>
<evidence type="ECO:0000256" key="2">
    <source>
        <dbReference type="SAM" id="MobiDB-lite"/>
    </source>
</evidence>
<name>A0ABR6GTG4_9BURK</name>